<protein>
    <submittedName>
        <fullName evidence="2">Transmembrane 220 family protein</fullName>
    </submittedName>
</protein>
<dbReference type="Pfam" id="PF15071">
    <property type="entry name" value="TMEM220"/>
    <property type="match status" value="1"/>
</dbReference>
<proteinExistence type="predicted"/>
<feature type="transmembrane region" description="Helical" evidence="1">
    <location>
        <begin position="7"/>
        <end position="24"/>
    </location>
</feature>
<gene>
    <name evidence="2" type="ORF">HYG79_12690</name>
</gene>
<reference evidence="2 3" key="1">
    <citation type="journal article" date="2006" name="Int. J. Syst. Evol. Microbiol.">
        <title>Costertonia aggregata gen. nov., sp. nov., a mesophilic marine bacterium of the family Flavobacteriaceae, isolated from a mature biofilm.</title>
        <authorList>
            <person name="Kwon K.K."/>
            <person name="Lee Y.K."/>
            <person name="Lee H.K."/>
        </authorList>
    </citation>
    <scope>NUCLEOTIDE SEQUENCE [LARGE SCALE GENOMIC DNA]</scope>
    <source>
        <strain evidence="2 3">KCCM 42265</strain>
    </source>
</reference>
<keyword evidence="1" id="KW-0472">Membrane</keyword>
<feature type="transmembrane region" description="Helical" evidence="1">
    <location>
        <begin position="55"/>
        <end position="74"/>
    </location>
</feature>
<keyword evidence="1" id="KW-1133">Transmembrane helix</keyword>
<feature type="transmembrane region" description="Helical" evidence="1">
    <location>
        <begin position="94"/>
        <end position="113"/>
    </location>
</feature>
<dbReference type="InterPro" id="IPR029377">
    <property type="entry name" value="TMEM220"/>
</dbReference>
<dbReference type="KEGG" id="cagg:HYG79_12690"/>
<feature type="transmembrane region" description="Helical" evidence="1">
    <location>
        <begin position="30"/>
        <end position="48"/>
    </location>
</feature>
<keyword evidence="1 2" id="KW-0812">Transmembrane</keyword>
<accession>A0A7H9ARV6</accession>
<evidence type="ECO:0000256" key="1">
    <source>
        <dbReference type="SAM" id="Phobius"/>
    </source>
</evidence>
<sequence length="116" mass="13488">MKTFFKIFSAFFAFFFLWAAYVQYNDPDPYVWMALYIFAAVISILFFLDKLSYKLALVMAVGYLVGAFLNWPDVFQGITIGEGEIENIEKGRESLGLLFCSVILFVYALRLRFTRK</sequence>
<dbReference type="RefSeq" id="WP_179242450.1">
    <property type="nucleotide sequence ID" value="NZ_CP058595.1"/>
</dbReference>
<dbReference type="EMBL" id="CP058595">
    <property type="protein sequence ID" value="QLG46169.1"/>
    <property type="molecule type" value="Genomic_DNA"/>
</dbReference>
<organism evidence="2 3">
    <name type="scientific">Costertonia aggregata</name>
    <dbReference type="NCBI Taxonomy" id="343403"/>
    <lineage>
        <taxon>Bacteria</taxon>
        <taxon>Pseudomonadati</taxon>
        <taxon>Bacteroidota</taxon>
        <taxon>Flavobacteriia</taxon>
        <taxon>Flavobacteriales</taxon>
        <taxon>Flavobacteriaceae</taxon>
        <taxon>Costertonia</taxon>
    </lineage>
</organism>
<dbReference type="PANTHER" id="PTHR34262:SF1">
    <property type="entry name" value="TRANSMEMBRANE PROTEIN 220"/>
    <property type="match status" value="1"/>
</dbReference>
<evidence type="ECO:0000313" key="2">
    <source>
        <dbReference type="EMBL" id="QLG46169.1"/>
    </source>
</evidence>
<keyword evidence="3" id="KW-1185">Reference proteome</keyword>
<evidence type="ECO:0000313" key="3">
    <source>
        <dbReference type="Proteomes" id="UP000509302"/>
    </source>
</evidence>
<dbReference type="Proteomes" id="UP000509302">
    <property type="component" value="Chromosome"/>
</dbReference>
<name>A0A7H9ARV6_9FLAO</name>
<dbReference type="AlphaFoldDB" id="A0A7H9ARV6"/>
<dbReference type="PANTHER" id="PTHR34262">
    <property type="entry name" value="TRANSMEMBRANE PROTEIN 220"/>
    <property type="match status" value="1"/>
</dbReference>